<protein>
    <submittedName>
        <fullName evidence="2">Uncharacterized protein</fullName>
    </submittedName>
</protein>
<sequence length="174" mass="19828">MYRSSLIPNPKQNADKTNSHILSATSKQTDKQQDNRPSKQASREITKHSKHQCQLANHQRPDPATWARPGLLAHTATKRNTRKKHPSQPHCHPQQQAIRFSPWLGYTYHSRPSPLRIPVLPRVRYDTNLSSILPPPVPIKPPALREPSWPIASGRFRQCSIPTSQCPSPRGRLR</sequence>
<feature type="compositionally biased region" description="Basic and acidic residues" evidence="1">
    <location>
        <begin position="28"/>
        <end position="47"/>
    </location>
</feature>
<feature type="region of interest" description="Disordered" evidence="1">
    <location>
        <begin position="1"/>
        <end position="94"/>
    </location>
</feature>
<dbReference type="VEuPathDB" id="FungiDB:CCM_02802"/>
<feature type="compositionally biased region" description="Polar residues" evidence="1">
    <location>
        <begin position="1"/>
        <end position="12"/>
    </location>
</feature>
<dbReference type="Proteomes" id="UP000323067">
    <property type="component" value="Chromosome vi"/>
</dbReference>
<evidence type="ECO:0000313" key="2">
    <source>
        <dbReference type="EMBL" id="ATY60173.1"/>
    </source>
</evidence>
<dbReference type="EMBL" id="CP023323">
    <property type="protein sequence ID" value="ATY60173.1"/>
    <property type="molecule type" value="Genomic_DNA"/>
</dbReference>
<evidence type="ECO:0000313" key="3">
    <source>
        <dbReference type="Proteomes" id="UP000323067"/>
    </source>
</evidence>
<evidence type="ECO:0000256" key="1">
    <source>
        <dbReference type="SAM" id="MobiDB-lite"/>
    </source>
</evidence>
<feature type="compositionally biased region" description="Basic residues" evidence="1">
    <location>
        <begin position="76"/>
        <end position="87"/>
    </location>
</feature>
<accession>A0A2H4SAQ9</accession>
<dbReference type="AlphaFoldDB" id="A0A2H4SAQ9"/>
<dbReference type="VEuPathDB" id="FungiDB:A9K55_006146"/>
<organism evidence="2 3">
    <name type="scientific">Cordyceps militaris</name>
    <name type="common">Caterpillar fungus</name>
    <name type="synonym">Clavaria militaris</name>
    <dbReference type="NCBI Taxonomy" id="73501"/>
    <lineage>
        <taxon>Eukaryota</taxon>
        <taxon>Fungi</taxon>
        <taxon>Dikarya</taxon>
        <taxon>Ascomycota</taxon>
        <taxon>Pezizomycotina</taxon>
        <taxon>Sordariomycetes</taxon>
        <taxon>Hypocreomycetidae</taxon>
        <taxon>Hypocreales</taxon>
        <taxon>Cordycipitaceae</taxon>
        <taxon>Cordyceps</taxon>
    </lineage>
</organism>
<gene>
    <name evidence="2" type="ORF">A9K55_006146</name>
</gene>
<proteinExistence type="predicted"/>
<name>A0A2H4SAQ9_CORMI</name>
<reference evidence="2 3" key="1">
    <citation type="journal article" date="2017" name="BMC Genomics">
        <title>Chromosome level assembly and secondary metabolite potential of the parasitic fungus Cordyceps militaris.</title>
        <authorList>
            <person name="Kramer G.J."/>
            <person name="Nodwell J.R."/>
        </authorList>
    </citation>
    <scope>NUCLEOTIDE SEQUENCE [LARGE SCALE GENOMIC DNA]</scope>
    <source>
        <strain evidence="2 3">ATCC 34164</strain>
    </source>
</reference>